<evidence type="ECO:0008006" key="3">
    <source>
        <dbReference type="Google" id="ProtNLM"/>
    </source>
</evidence>
<dbReference type="PANTHER" id="PTHR36451:SF1">
    <property type="entry name" value="OMEGA-HYDROXY-BETA-DIHYDROMENAQUINONE-9 SULFOTRANSFERASE STF3"/>
    <property type="match status" value="1"/>
</dbReference>
<dbReference type="Gene3D" id="3.40.50.300">
    <property type="entry name" value="P-loop containing nucleotide triphosphate hydrolases"/>
    <property type="match status" value="1"/>
</dbReference>
<keyword evidence="2" id="KW-1185">Reference proteome</keyword>
<dbReference type="PANTHER" id="PTHR36451">
    <property type="entry name" value="PAPS-DEPENDENT SULFOTRANSFERASE STF3"/>
    <property type="match status" value="1"/>
</dbReference>
<dbReference type="AlphaFoldDB" id="A0A317ZII7"/>
<comment type="caution">
    <text evidence="1">The sequence shown here is derived from an EMBL/GenBank/DDBJ whole genome shotgun (WGS) entry which is preliminary data.</text>
</comment>
<protein>
    <recommendedName>
        <fullName evidence="3">Sulfotransferase</fullName>
    </recommendedName>
</protein>
<name>A0A317ZII7_9BACT</name>
<dbReference type="Proteomes" id="UP000247099">
    <property type="component" value="Unassembled WGS sequence"/>
</dbReference>
<dbReference type="Pfam" id="PF13469">
    <property type="entry name" value="Sulfotransfer_3"/>
    <property type="match status" value="1"/>
</dbReference>
<dbReference type="InterPro" id="IPR027417">
    <property type="entry name" value="P-loop_NTPase"/>
</dbReference>
<dbReference type="InParanoid" id="A0A317ZII7"/>
<organism evidence="1 2">
    <name type="scientific">Coraliomargarita sinensis</name>
    <dbReference type="NCBI Taxonomy" id="2174842"/>
    <lineage>
        <taxon>Bacteria</taxon>
        <taxon>Pseudomonadati</taxon>
        <taxon>Verrucomicrobiota</taxon>
        <taxon>Opitutia</taxon>
        <taxon>Puniceicoccales</taxon>
        <taxon>Coraliomargaritaceae</taxon>
        <taxon>Coraliomargarita</taxon>
    </lineage>
</organism>
<dbReference type="EMBL" id="QHJQ01000001">
    <property type="protein sequence ID" value="PXA05425.1"/>
    <property type="molecule type" value="Genomic_DNA"/>
</dbReference>
<evidence type="ECO:0000313" key="1">
    <source>
        <dbReference type="EMBL" id="PXA05425.1"/>
    </source>
</evidence>
<gene>
    <name evidence="1" type="ORF">DDZ13_00730</name>
</gene>
<sequence length="375" mass="43710">MTMEHRKKQVGVEGLNVSYSNWFAKHFLRSTFENQWVIPEPLPRAVASFLRWYEKRCMRIDLTDIPIDKPIFIISLPRCGSSMLQDILCTHPKLAYTTNIMDICRSAPCAADHLRRKFGLNISGERFLKDSVIVDGGTPADPVATWADLFGEDYFEISDRQPDIDHLNTERREAIKTTIRQAIWCHGSAGRRFFCKTPMLLPYLGVLNALFPDAKFIHLIRDPRQGANSMRKVYRISNERLKEIRSRQGRPLPEEPFIPYPRLPRIKEYLERYGADDIRTTASLWNEAIDVVDRYRPDVRHLLEVRYEDILENPAGKMAELFAFCELEAPAKDNLAYQEKLQGIGVVHHKNRYQDFGTITEICREKMLRYSYRPD</sequence>
<reference evidence="1 2" key="1">
    <citation type="submission" date="2018-05" db="EMBL/GenBank/DDBJ databases">
        <title>Coraliomargarita sinensis sp. nov., isolated from a marine solar saltern.</title>
        <authorList>
            <person name="Zhou L.Y."/>
        </authorList>
    </citation>
    <scope>NUCLEOTIDE SEQUENCE [LARGE SCALE GENOMIC DNA]</scope>
    <source>
        <strain evidence="1 2">WN38</strain>
    </source>
</reference>
<dbReference type="InterPro" id="IPR052736">
    <property type="entry name" value="Stf3_sulfotransferase"/>
</dbReference>
<proteinExistence type="predicted"/>
<evidence type="ECO:0000313" key="2">
    <source>
        <dbReference type="Proteomes" id="UP000247099"/>
    </source>
</evidence>
<accession>A0A317ZII7</accession>
<dbReference type="SUPFAM" id="SSF52540">
    <property type="entry name" value="P-loop containing nucleoside triphosphate hydrolases"/>
    <property type="match status" value="1"/>
</dbReference>